<dbReference type="Pfam" id="PF16197">
    <property type="entry name" value="KAsynt_C_assoc"/>
    <property type="match status" value="1"/>
</dbReference>
<dbReference type="SMART" id="SM01294">
    <property type="entry name" value="PKS_PP_betabranch"/>
    <property type="match status" value="1"/>
</dbReference>
<feature type="domain" description="Carrier" evidence="7">
    <location>
        <begin position="1934"/>
        <end position="2009"/>
    </location>
</feature>
<feature type="region of interest" description="N-terminal hotdog fold" evidence="5">
    <location>
        <begin position="1157"/>
        <end position="1278"/>
    </location>
</feature>
<evidence type="ECO:0000313" key="10">
    <source>
        <dbReference type="EMBL" id="MFC5945362.1"/>
    </source>
</evidence>
<dbReference type="InterPro" id="IPR036736">
    <property type="entry name" value="ACP-like_sf"/>
</dbReference>
<dbReference type="Pfam" id="PF14765">
    <property type="entry name" value="PS-DH"/>
    <property type="match status" value="1"/>
</dbReference>
<reference evidence="11" key="1">
    <citation type="journal article" date="2019" name="Int. J. Syst. Evol. Microbiol.">
        <title>The Global Catalogue of Microorganisms (GCM) 10K type strain sequencing project: providing services to taxonomists for standard genome sequencing and annotation.</title>
        <authorList>
            <consortium name="The Broad Institute Genomics Platform"/>
            <consortium name="The Broad Institute Genome Sequencing Center for Infectious Disease"/>
            <person name="Wu L."/>
            <person name="Ma J."/>
        </authorList>
    </citation>
    <scope>NUCLEOTIDE SEQUENCE [LARGE SCALE GENOMIC DNA]</scope>
    <source>
        <strain evidence="11">CGMCC 4.7173</strain>
    </source>
</reference>
<evidence type="ECO:0000256" key="4">
    <source>
        <dbReference type="ARBA" id="ARBA00023315"/>
    </source>
</evidence>
<dbReference type="InterPro" id="IPR016039">
    <property type="entry name" value="Thiolase-like"/>
</dbReference>
<dbReference type="EMBL" id="JBHSQQ010000299">
    <property type="protein sequence ID" value="MFC5945362.1"/>
    <property type="molecule type" value="Genomic_DNA"/>
</dbReference>
<dbReference type="Gene3D" id="1.10.1200.10">
    <property type="entry name" value="ACP-like"/>
    <property type="match status" value="2"/>
</dbReference>
<keyword evidence="11" id="KW-1185">Reference proteome</keyword>
<organism evidence="10 11">
    <name type="scientific">Micromonospora harpali</name>
    <dbReference type="NCBI Taxonomy" id="1490225"/>
    <lineage>
        <taxon>Bacteria</taxon>
        <taxon>Bacillati</taxon>
        <taxon>Actinomycetota</taxon>
        <taxon>Actinomycetes</taxon>
        <taxon>Micromonosporales</taxon>
        <taxon>Micromonosporaceae</taxon>
        <taxon>Micromonospora</taxon>
    </lineage>
</organism>
<dbReference type="Gene3D" id="3.40.47.10">
    <property type="match status" value="2"/>
</dbReference>
<dbReference type="PANTHER" id="PTHR43775:SF51">
    <property type="entry name" value="INACTIVE PHENOLPHTHIOCEROL SYNTHESIS POLYKETIDE SYNTHASE TYPE I PKS1-RELATED"/>
    <property type="match status" value="1"/>
</dbReference>
<dbReference type="SUPFAM" id="SSF53901">
    <property type="entry name" value="Thiolase-like"/>
    <property type="match status" value="1"/>
</dbReference>
<dbReference type="InterPro" id="IPR049552">
    <property type="entry name" value="PKS_DH_N"/>
</dbReference>
<dbReference type="PANTHER" id="PTHR43775">
    <property type="entry name" value="FATTY ACID SYNTHASE"/>
    <property type="match status" value="1"/>
</dbReference>
<dbReference type="InterPro" id="IPR009081">
    <property type="entry name" value="PP-bd_ACP"/>
</dbReference>
<evidence type="ECO:0000256" key="1">
    <source>
        <dbReference type="ARBA" id="ARBA00022450"/>
    </source>
</evidence>
<dbReference type="Pfam" id="PF08659">
    <property type="entry name" value="KR"/>
    <property type="match status" value="1"/>
</dbReference>
<dbReference type="InterPro" id="IPR001227">
    <property type="entry name" value="Ac_transferase_dom_sf"/>
</dbReference>
<accession>A0ABW1HYZ0</accession>
<feature type="non-terminal residue" evidence="10">
    <location>
        <position position="1"/>
    </location>
</feature>
<proteinExistence type="predicted"/>
<sequence>TPTIPFHSTTHPHTTPTLNNHYWYDNLRQPVQLHTTITHLLHTGHTHYIETSPHPVLTTPIQHTIDTTTTKATTIPTLHRNRPGWSSFLANLAAVHADGGSVDWAPIFADQQPRQVPLPTYPFQRERHWLASRTPQRQPPGPEAAGPQAAEPPAAPAAARVPDSASPAARRRAVLERVRADVAVVLGHSSAADLDVGRPFKDLGFDSPLMVELRDRVVASTGLTLPVAALFSHPTPEALAEHLCDRLAASSASAATAAADTRADDATDDPIAIVGMACRFPGGVRSPEHLWRLVETGTDAISDFPDNRGWDLDTLFDPEAASGTSSVRRGGFLLDADLFDPAFFGISPREAQAMDPQQRVLLEVSWEALERAGLDPLSLRNSRTGVFVGAMSQEYGPRLAEGARELEGFLLTGTTASVASGRIAYTLGLQGPTLTVDTACSSSLVALHLAARALRAGECGLAIAGGVTVMSAPGIFVEFSRQQGLSPTGRCRAFADAADGTAWSEGAGMVVLERLSDARRNGHRVLALVRGSAVNSDGTSNGLTAPNGASQQQVIRQALADAGLRPVDVDVVEAHGTGTRLGDPIEAQAILDTYGHGRPDDAPLWLGSLKSNIGHAQAAAGVGGLIKMVLALRHESLPRTLHVDRPTRQVDWSAGTVRLLTEERPWPRATVRRAAVSSFGISGTNAHLVLEQAPDPAEPAGTGDDQPVDLPWLVSGHDEQGLRAQADRLSRFLDTVSDDLIGDVGRALATTRPAFARRAVVSGVDRAALRAGLDALAQGEPAAHVQVGTARERGKIVFVFPGQGSQWAGMAAELMRTSTVFREELLACADALQPYLDWSLRDVLSGREGAPRLDRSDVVQCATFAVVAALAALWRSMGVEPDAVMGHSQGEIAAAYVAGALTLPDAARVVALRGRALLSVAHTGGLVSVARSRPDVDELIGRWPGRLSVAALNSPVSTIVAGDLDALGELLAECAATGVWARRVPIDYASHSAHVDPLRDELAEVLAPVTPHEPRIPFRSTVEGVRGGPLRTDAEYWYHNMRNRVEFAPTIRELVAEGFGTFIEVSPHPVLTTAVEQTLEAEGAGHAVVAESLRRDDGGWARFASSLGRAHVHGVPVDWSAAFAGRPARPVDLPTSAFRRQRYWIESGRRGANTLGHPFLGTVTELAVGDGHVLSGTLSRAAHPWLGDHAIQGTVLLPGTALLELAVRAGRELGCASAEELTLESPLPVPEDGGVQLQIVVDAADASGRRPLRLFSRGDETGWTRHASGFLSAAAPDQGPAPAAVQWPPRRATALDVAALYDALDEHGYQYGPSFRQVQAAWRAGDDLFAEVAVPAELLAEGSRFVFHPALLDAALHPLVATGLLGEDDGRILLPFGWTGFTVTGLPGDAGVADTVRVRLVPAGSGGVDLTVTDDTGTLVLATGSLTLRPVATDRLLPVRQVRHLYRVDWEPLPTGVPGSARWAVLGDAALGVARAGGVTAAAYPDLTALSTAVDGGDPRPDLVLVDPVADAVGEGDDGAPDASAHLFAGRVLALVQDWLADEHLTGARLVVLTRRAMAVGAADDPAPASATVWGLLRSAQTEHPDRLVLLDLDDDETSARSVAAAATSGEPQLAVRAGEVRRPRLVPVAAEAAPPVPGLDGTVPGLDGTDGTVLVTGGTGGLGGLVARHLVGVHGVRHLLLLSRRGGASPGAEALEAELRALGAEVTFGAADAADRASLAGVLAAVPADRPLRAVVHLAGALDDGAVVSLTPERIGTVLRSKADSAWHLHELTRDLPLAAFVLFSSVIATVGGAGQANYAAANAFLDALAGHRHAAGLPAVSLAWGLWGDADGMAGGLSEADRARLRRSGVAAMTSGEALALLDAALATDRAVVVPAKLDLASVRAEHEHAAVPALFRRLLPRVGASGTRAAAPASAVLARQLAGLSPQEREETLTALVRVKAAEVLGHDGAHTIEPDRALREQGLDSLTTVELRNRMSAAVGMPLPATVVFEHPTVTALARYLAERLTGTQHVDEVKAVRVDSDEPVAIVGMGCRYPGGIRSPHDLWQLVLNGTDAISEFPTDRG</sequence>
<evidence type="ECO:0000256" key="2">
    <source>
        <dbReference type="ARBA" id="ARBA00022553"/>
    </source>
</evidence>
<dbReference type="InterPro" id="IPR049900">
    <property type="entry name" value="PKS_mFAS_DH"/>
</dbReference>
<dbReference type="Pfam" id="PF00109">
    <property type="entry name" value="ketoacyl-synt"/>
    <property type="match status" value="2"/>
</dbReference>
<dbReference type="Pfam" id="PF00550">
    <property type="entry name" value="PP-binding"/>
    <property type="match status" value="2"/>
</dbReference>
<feature type="domain" description="Ketosynthase family 3 (KS3)" evidence="8">
    <location>
        <begin position="268"/>
        <end position="692"/>
    </location>
</feature>
<dbReference type="InterPro" id="IPR042104">
    <property type="entry name" value="PKS_dehydratase_sf"/>
</dbReference>
<dbReference type="InterPro" id="IPR018201">
    <property type="entry name" value="Ketoacyl_synth_AS"/>
</dbReference>
<dbReference type="Pfam" id="PF22953">
    <property type="entry name" value="SpnB_Rossmann"/>
    <property type="match status" value="1"/>
</dbReference>
<dbReference type="SMART" id="SM00826">
    <property type="entry name" value="PKS_DH"/>
    <property type="match status" value="1"/>
</dbReference>
<dbReference type="PROSITE" id="PS00606">
    <property type="entry name" value="KS3_1"/>
    <property type="match status" value="1"/>
</dbReference>
<evidence type="ECO:0000259" key="8">
    <source>
        <dbReference type="PROSITE" id="PS52004"/>
    </source>
</evidence>
<keyword evidence="2" id="KW-0597">Phosphoprotein</keyword>
<dbReference type="PROSITE" id="PS50075">
    <property type="entry name" value="CARRIER"/>
    <property type="match status" value="2"/>
</dbReference>
<dbReference type="InterPro" id="IPR020841">
    <property type="entry name" value="PKS_Beta-ketoAc_synthase_dom"/>
</dbReference>
<dbReference type="RefSeq" id="WP_377538110.1">
    <property type="nucleotide sequence ID" value="NZ_JBHSQQ010000299.1"/>
</dbReference>
<dbReference type="SMART" id="SM00825">
    <property type="entry name" value="PKS_KS"/>
    <property type="match status" value="1"/>
</dbReference>
<dbReference type="InterPro" id="IPR014030">
    <property type="entry name" value="Ketoacyl_synth_N"/>
</dbReference>
<dbReference type="InterPro" id="IPR014043">
    <property type="entry name" value="Acyl_transferase_dom"/>
</dbReference>
<dbReference type="InterPro" id="IPR036291">
    <property type="entry name" value="NAD(P)-bd_dom_sf"/>
</dbReference>
<dbReference type="CDD" id="cd00833">
    <property type="entry name" value="PKS"/>
    <property type="match status" value="1"/>
</dbReference>
<dbReference type="Pfam" id="PF21089">
    <property type="entry name" value="PKS_DH_N"/>
    <property type="match status" value="1"/>
</dbReference>
<dbReference type="Gene3D" id="3.40.366.10">
    <property type="entry name" value="Malonyl-Coenzyme A Acyl Carrier Protein, domain 2"/>
    <property type="match status" value="2"/>
</dbReference>
<evidence type="ECO:0000259" key="7">
    <source>
        <dbReference type="PROSITE" id="PS50075"/>
    </source>
</evidence>
<feature type="active site" description="Proton acceptor; for dehydratase activity" evidence="5">
    <location>
        <position position="1189"/>
    </location>
</feature>
<dbReference type="InterPro" id="IPR049551">
    <property type="entry name" value="PKS_DH_C"/>
</dbReference>
<dbReference type="SMART" id="SM00823">
    <property type="entry name" value="PKS_PP"/>
    <property type="match status" value="2"/>
</dbReference>
<evidence type="ECO:0000256" key="3">
    <source>
        <dbReference type="ARBA" id="ARBA00022679"/>
    </source>
</evidence>
<dbReference type="SUPFAM" id="SSF47336">
    <property type="entry name" value="ACP-like"/>
    <property type="match status" value="2"/>
</dbReference>
<evidence type="ECO:0000256" key="5">
    <source>
        <dbReference type="PROSITE-ProRule" id="PRU01363"/>
    </source>
</evidence>
<feature type="domain" description="Carrier" evidence="7">
    <location>
        <begin position="172"/>
        <end position="247"/>
    </location>
</feature>
<feature type="region of interest" description="Disordered" evidence="6">
    <location>
        <begin position="133"/>
        <end position="168"/>
    </location>
</feature>
<dbReference type="InterPro" id="IPR016036">
    <property type="entry name" value="Malonyl_transacylase_ACP-bd"/>
</dbReference>
<dbReference type="SUPFAM" id="SSF55048">
    <property type="entry name" value="Probable ACP-binding domain of malonyl-CoA ACP transacylase"/>
    <property type="match status" value="1"/>
</dbReference>
<evidence type="ECO:0000313" key="11">
    <source>
        <dbReference type="Proteomes" id="UP001596207"/>
    </source>
</evidence>
<dbReference type="Gene3D" id="3.30.70.3290">
    <property type="match status" value="2"/>
</dbReference>
<name>A0ABW1HYZ0_9ACTN</name>
<feature type="non-terminal residue" evidence="10">
    <location>
        <position position="2067"/>
    </location>
</feature>
<dbReference type="InterPro" id="IPR020807">
    <property type="entry name" value="PKS_DH"/>
</dbReference>
<dbReference type="SMART" id="SM00827">
    <property type="entry name" value="PKS_AT"/>
    <property type="match status" value="1"/>
</dbReference>
<dbReference type="InterPro" id="IPR050091">
    <property type="entry name" value="PKS_NRPS_Biosynth_Enz"/>
</dbReference>
<dbReference type="InterPro" id="IPR014031">
    <property type="entry name" value="Ketoacyl_synth_C"/>
</dbReference>
<dbReference type="InterPro" id="IPR057326">
    <property type="entry name" value="KR_dom"/>
</dbReference>
<keyword evidence="3" id="KW-0808">Transferase</keyword>
<dbReference type="CDD" id="cd08956">
    <property type="entry name" value="KR_3_FAS_SDR_x"/>
    <property type="match status" value="1"/>
</dbReference>
<dbReference type="InterPro" id="IPR020806">
    <property type="entry name" value="PKS_PP-bd"/>
</dbReference>
<dbReference type="Pfam" id="PF02801">
    <property type="entry name" value="Ketoacyl-synt_C"/>
    <property type="match status" value="1"/>
</dbReference>
<feature type="domain" description="PKS/mFAS DH" evidence="9">
    <location>
        <begin position="1157"/>
        <end position="1437"/>
    </location>
</feature>
<feature type="region of interest" description="C-terminal hotdog fold" evidence="5">
    <location>
        <begin position="1292"/>
        <end position="1437"/>
    </location>
</feature>
<comment type="caution">
    <text evidence="10">The sequence shown here is derived from an EMBL/GenBank/DDBJ whole genome shotgun (WGS) entry which is preliminary data.</text>
</comment>
<evidence type="ECO:0000256" key="6">
    <source>
        <dbReference type="SAM" id="MobiDB-lite"/>
    </source>
</evidence>
<dbReference type="Pfam" id="PF00698">
    <property type="entry name" value="Acyl_transf_1"/>
    <property type="match status" value="2"/>
</dbReference>
<dbReference type="InterPro" id="IPR013968">
    <property type="entry name" value="PKS_KR"/>
</dbReference>
<feature type="compositionally biased region" description="Low complexity" evidence="6">
    <location>
        <begin position="143"/>
        <end position="168"/>
    </location>
</feature>
<dbReference type="PROSITE" id="PS52019">
    <property type="entry name" value="PKS_MFAS_DH"/>
    <property type="match status" value="1"/>
</dbReference>
<dbReference type="SMART" id="SM00822">
    <property type="entry name" value="PKS_KR"/>
    <property type="match status" value="1"/>
</dbReference>
<dbReference type="Gene3D" id="3.10.129.110">
    <property type="entry name" value="Polyketide synthase dehydratase"/>
    <property type="match status" value="1"/>
</dbReference>
<dbReference type="Gene3D" id="3.40.50.720">
    <property type="entry name" value="NAD(P)-binding Rossmann-like Domain"/>
    <property type="match status" value="1"/>
</dbReference>
<feature type="active site" description="Proton donor; for dehydratase activity" evidence="5">
    <location>
        <position position="1353"/>
    </location>
</feature>
<evidence type="ECO:0000259" key="9">
    <source>
        <dbReference type="PROSITE" id="PS52019"/>
    </source>
</evidence>
<dbReference type="InterPro" id="IPR055123">
    <property type="entry name" value="SpnB-like_Rossmann"/>
</dbReference>
<protein>
    <submittedName>
        <fullName evidence="10">SDR family NAD(P)-dependent oxidoreductase</fullName>
    </submittedName>
</protein>
<keyword evidence="4" id="KW-0012">Acyltransferase</keyword>
<dbReference type="SUPFAM" id="SSF52151">
    <property type="entry name" value="FabD/lysophospholipase-like"/>
    <property type="match status" value="2"/>
</dbReference>
<keyword evidence="1" id="KW-0596">Phosphopantetheine</keyword>
<dbReference type="SUPFAM" id="SSF51735">
    <property type="entry name" value="NAD(P)-binding Rossmann-fold domains"/>
    <property type="match status" value="2"/>
</dbReference>
<dbReference type="PROSITE" id="PS52004">
    <property type="entry name" value="KS3_2"/>
    <property type="match status" value="1"/>
</dbReference>
<dbReference type="Proteomes" id="UP001596207">
    <property type="component" value="Unassembled WGS sequence"/>
</dbReference>
<dbReference type="InterPro" id="IPR032821">
    <property type="entry name" value="PKS_assoc"/>
</dbReference>
<gene>
    <name evidence="10" type="ORF">ACFPZ4_28350</name>
</gene>
<dbReference type="InterPro" id="IPR016035">
    <property type="entry name" value="Acyl_Trfase/lysoPLipase"/>
</dbReference>